<evidence type="ECO:0000313" key="1">
    <source>
        <dbReference type="EMBL" id="GKU88112.1"/>
    </source>
</evidence>
<gene>
    <name evidence="1" type="ORF">SLEP1_g2413</name>
</gene>
<reference evidence="1 2" key="1">
    <citation type="journal article" date="2021" name="Commun. Biol.">
        <title>The genome of Shorea leprosula (Dipterocarpaceae) highlights the ecological relevance of drought in aseasonal tropical rainforests.</title>
        <authorList>
            <person name="Ng K.K.S."/>
            <person name="Kobayashi M.J."/>
            <person name="Fawcett J.A."/>
            <person name="Hatakeyama M."/>
            <person name="Paape T."/>
            <person name="Ng C.H."/>
            <person name="Ang C.C."/>
            <person name="Tnah L.H."/>
            <person name="Lee C.T."/>
            <person name="Nishiyama T."/>
            <person name="Sese J."/>
            <person name="O'Brien M.J."/>
            <person name="Copetti D."/>
            <person name="Mohd Noor M.I."/>
            <person name="Ong R.C."/>
            <person name="Putra M."/>
            <person name="Sireger I.Z."/>
            <person name="Indrioko S."/>
            <person name="Kosugi Y."/>
            <person name="Izuno A."/>
            <person name="Isagi Y."/>
            <person name="Lee S.L."/>
            <person name="Shimizu K.K."/>
        </authorList>
    </citation>
    <scope>NUCLEOTIDE SEQUENCE [LARGE SCALE GENOMIC DNA]</scope>
    <source>
        <strain evidence="1">214</strain>
    </source>
</reference>
<comment type="caution">
    <text evidence="1">The sequence shown here is derived from an EMBL/GenBank/DDBJ whole genome shotgun (WGS) entry which is preliminary data.</text>
</comment>
<sequence>MVSTPRLRVDTTPVSGFWLPFAIFSMVPNGHSSCNSVPQLLENIQ</sequence>
<dbReference type="EMBL" id="BPVZ01000002">
    <property type="protein sequence ID" value="GKU88112.1"/>
    <property type="molecule type" value="Genomic_DNA"/>
</dbReference>
<dbReference type="Proteomes" id="UP001054252">
    <property type="component" value="Unassembled WGS sequence"/>
</dbReference>
<protein>
    <submittedName>
        <fullName evidence="1">Uncharacterized protein</fullName>
    </submittedName>
</protein>
<organism evidence="1 2">
    <name type="scientific">Rubroshorea leprosula</name>
    <dbReference type="NCBI Taxonomy" id="152421"/>
    <lineage>
        <taxon>Eukaryota</taxon>
        <taxon>Viridiplantae</taxon>
        <taxon>Streptophyta</taxon>
        <taxon>Embryophyta</taxon>
        <taxon>Tracheophyta</taxon>
        <taxon>Spermatophyta</taxon>
        <taxon>Magnoliopsida</taxon>
        <taxon>eudicotyledons</taxon>
        <taxon>Gunneridae</taxon>
        <taxon>Pentapetalae</taxon>
        <taxon>rosids</taxon>
        <taxon>malvids</taxon>
        <taxon>Malvales</taxon>
        <taxon>Dipterocarpaceae</taxon>
        <taxon>Rubroshorea</taxon>
    </lineage>
</organism>
<proteinExistence type="predicted"/>
<accession>A0AAV5HQW5</accession>
<keyword evidence="2" id="KW-1185">Reference proteome</keyword>
<dbReference type="AlphaFoldDB" id="A0AAV5HQW5"/>
<name>A0AAV5HQW5_9ROSI</name>
<evidence type="ECO:0000313" key="2">
    <source>
        <dbReference type="Proteomes" id="UP001054252"/>
    </source>
</evidence>